<dbReference type="RefSeq" id="WP_054961714.1">
    <property type="nucleotide sequence ID" value="NZ_LLEI02000043.1"/>
</dbReference>
<dbReference type="PANTHER" id="PTHR42905">
    <property type="entry name" value="PHOSPHOENOLPYRUVATE CARBOXYLASE"/>
    <property type="match status" value="1"/>
</dbReference>
<dbReference type="PANTHER" id="PTHR42905:SF16">
    <property type="entry name" value="CARBOXYPHOSPHONOENOLPYRUVATE PHOSPHONOMUTASE-LIKE PROTEIN (AFU_ORTHOLOGUE AFUA_5G07230)"/>
    <property type="match status" value="1"/>
</dbReference>
<dbReference type="GO" id="GO:0003824">
    <property type="term" value="F:catalytic activity"/>
    <property type="evidence" value="ECO:0007669"/>
    <property type="project" value="InterPro"/>
</dbReference>
<protein>
    <submittedName>
        <fullName evidence="2">Carboxyvinyl-carboxyphosphonate phosphorylmutase</fullName>
    </submittedName>
</protein>
<dbReference type="SUPFAM" id="SSF51621">
    <property type="entry name" value="Phosphoenolpyruvate/pyruvate domain"/>
    <property type="match status" value="1"/>
</dbReference>
<accession>A0A177XX85</accession>
<dbReference type="InterPro" id="IPR015813">
    <property type="entry name" value="Pyrv/PenolPyrv_kinase-like_dom"/>
</dbReference>
<comment type="caution">
    <text evidence="2">The sequence shown here is derived from an EMBL/GenBank/DDBJ whole genome shotgun (WGS) entry which is preliminary data.</text>
</comment>
<dbReference type="GO" id="GO:0046872">
    <property type="term" value="F:metal ion binding"/>
    <property type="evidence" value="ECO:0007669"/>
    <property type="project" value="UniProtKB-KW"/>
</dbReference>
<evidence type="ECO:0000313" key="2">
    <source>
        <dbReference type="EMBL" id="OAJ93191.1"/>
    </source>
</evidence>
<reference evidence="2 3" key="1">
    <citation type="journal article" date="2016" name="Syst. Appl. Microbiol.">
        <title>Vibrio bivalvicida sp. nov., a novel larval pathogen for bivalve molluscs reared in a hatchery.</title>
        <authorList>
            <person name="Dubert J."/>
            <person name="Romalde J.L."/>
            <person name="Prado S."/>
            <person name="Barja J.L."/>
        </authorList>
    </citation>
    <scope>NUCLEOTIDE SEQUENCE [LARGE SCALE GENOMIC DNA]</scope>
    <source>
        <strain evidence="2 3">605</strain>
    </source>
</reference>
<dbReference type="InterPro" id="IPR040442">
    <property type="entry name" value="Pyrv_kinase-like_dom_sf"/>
</dbReference>
<dbReference type="EMBL" id="LLEI02000043">
    <property type="protein sequence ID" value="OAJ93191.1"/>
    <property type="molecule type" value="Genomic_DNA"/>
</dbReference>
<gene>
    <name evidence="2" type="ORF">APB76_14595</name>
</gene>
<name>A0A177XX85_9VIBR</name>
<organism evidence="2 3">
    <name type="scientific">Vibrio bivalvicida</name>
    <dbReference type="NCBI Taxonomy" id="1276888"/>
    <lineage>
        <taxon>Bacteria</taxon>
        <taxon>Pseudomonadati</taxon>
        <taxon>Pseudomonadota</taxon>
        <taxon>Gammaproteobacteria</taxon>
        <taxon>Vibrionales</taxon>
        <taxon>Vibrionaceae</taxon>
        <taxon>Vibrio</taxon>
        <taxon>Vibrio oreintalis group</taxon>
    </lineage>
</organism>
<sequence length="252" mass="27553">MFKNMHEMEEPLVIGNVWDVPSAKIAESVGFSVIGTSSAAIAKNLGKEDGENIRFEDLLSIVKAIVKSTELPLTVDLESGYGETPEIIAKNMIELVKIGVVGVNIEDSVVVDGERCLCDSALFSKTLEKVRECIREAGLEIFINVRSDAFLLNVEEPLVTSIERINRYQQAGADGIFLPCINKKDDIKSVVDSTSLPINVMCLPGLPSFSELKKLGVKRISMGNFVHEAMLASLSSSLASIKREQSFEALFK</sequence>
<dbReference type="InterPro" id="IPR039556">
    <property type="entry name" value="ICL/PEPM"/>
</dbReference>
<dbReference type="Proteomes" id="UP000078406">
    <property type="component" value="Unassembled WGS sequence"/>
</dbReference>
<keyword evidence="1" id="KW-0479">Metal-binding</keyword>
<dbReference type="CDD" id="cd00377">
    <property type="entry name" value="ICL_PEPM"/>
    <property type="match status" value="1"/>
</dbReference>
<dbReference type="Pfam" id="PF13714">
    <property type="entry name" value="PEP_mutase"/>
    <property type="match status" value="1"/>
</dbReference>
<dbReference type="Gene3D" id="3.20.20.60">
    <property type="entry name" value="Phosphoenolpyruvate-binding domains"/>
    <property type="match status" value="1"/>
</dbReference>
<evidence type="ECO:0000256" key="1">
    <source>
        <dbReference type="ARBA" id="ARBA00022723"/>
    </source>
</evidence>
<proteinExistence type="predicted"/>
<evidence type="ECO:0000313" key="3">
    <source>
        <dbReference type="Proteomes" id="UP000078406"/>
    </source>
</evidence>
<dbReference type="AlphaFoldDB" id="A0A177XX85"/>